<dbReference type="InterPro" id="IPR001775">
    <property type="entry name" value="GspD/PilQ"/>
</dbReference>
<keyword evidence="2" id="KW-0732">Signal</keyword>
<dbReference type="GO" id="GO:0009306">
    <property type="term" value="P:protein secretion"/>
    <property type="evidence" value="ECO:0007669"/>
    <property type="project" value="InterPro"/>
</dbReference>
<organism evidence="5">
    <name type="scientific">marine metagenome</name>
    <dbReference type="NCBI Taxonomy" id="408172"/>
    <lineage>
        <taxon>unclassified sequences</taxon>
        <taxon>metagenomes</taxon>
        <taxon>ecological metagenomes</taxon>
    </lineage>
</organism>
<keyword evidence="3" id="KW-0472">Membrane</keyword>
<evidence type="ECO:0000259" key="4">
    <source>
        <dbReference type="Pfam" id="PF00263"/>
    </source>
</evidence>
<dbReference type="PANTHER" id="PTHR30332:SF24">
    <property type="entry name" value="SECRETIN GSPD-RELATED"/>
    <property type="match status" value="1"/>
</dbReference>
<dbReference type="Pfam" id="PF00263">
    <property type="entry name" value="Secretin"/>
    <property type="match status" value="1"/>
</dbReference>
<dbReference type="PANTHER" id="PTHR30332">
    <property type="entry name" value="PROBABLE GENERAL SECRETION PATHWAY PROTEIN D"/>
    <property type="match status" value="1"/>
</dbReference>
<dbReference type="GO" id="GO:0016020">
    <property type="term" value="C:membrane"/>
    <property type="evidence" value="ECO:0007669"/>
    <property type="project" value="UniProtKB-SubCell"/>
</dbReference>
<dbReference type="AlphaFoldDB" id="A0A382W470"/>
<dbReference type="InterPro" id="IPR050810">
    <property type="entry name" value="Bact_Secretion_Sys_Channel"/>
</dbReference>
<dbReference type="EMBL" id="UINC01156476">
    <property type="protein sequence ID" value="SVD52911.1"/>
    <property type="molecule type" value="Genomic_DNA"/>
</dbReference>
<evidence type="ECO:0000313" key="5">
    <source>
        <dbReference type="EMBL" id="SVD52911.1"/>
    </source>
</evidence>
<evidence type="ECO:0000256" key="3">
    <source>
        <dbReference type="ARBA" id="ARBA00023136"/>
    </source>
</evidence>
<proteinExistence type="predicted"/>
<name>A0A382W470_9ZZZZ</name>
<dbReference type="InterPro" id="IPR004846">
    <property type="entry name" value="T2SS/T3SS_dom"/>
</dbReference>
<feature type="non-terminal residue" evidence="5">
    <location>
        <position position="1"/>
    </location>
</feature>
<gene>
    <name evidence="5" type="ORF">METZ01_LOCUS405765</name>
</gene>
<dbReference type="PRINTS" id="PR00811">
    <property type="entry name" value="BCTERIALGSPD"/>
</dbReference>
<evidence type="ECO:0000256" key="1">
    <source>
        <dbReference type="ARBA" id="ARBA00004370"/>
    </source>
</evidence>
<evidence type="ECO:0000256" key="2">
    <source>
        <dbReference type="ARBA" id="ARBA00022729"/>
    </source>
</evidence>
<comment type="subcellular location">
    <subcellularLocation>
        <location evidence="1">Membrane</location>
    </subcellularLocation>
</comment>
<dbReference type="GO" id="GO:0015627">
    <property type="term" value="C:type II protein secretion system complex"/>
    <property type="evidence" value="ECO:0007669"/>
    <property type="project" value="TreeGrafter"/>
</dbReference>
<feature type="non-terminal residue" evidence="5">
    <location>
        <position position="280"/>
    </location>
</feature>
<accession>A0A382W470</accession>
<protein>
    <recommendedName>
        <fullName evidence="4">Type II/III secretion system secretin-like domain-containing protein</fullName>
    </recommendedName>
</protein>
<sequence>RTETGKSLGTFLFSKNSFTDFISFKASLEALAESGRADVLSSPSVLVLNDRQARIQVGRQIPVVRTAATTATVVRGIEYFPIGIVLNLRPRIDPSGLEVTLQIETIISSISPESAALVETGAFSDIEFSPIVDNRVVETFVRVADGTPFIIGGLMSTNEQTTRVGVPLLVDLPLLGRLFSRERTEREHREVIVVITPHIVPREESSFSYLIPKDADIFDRFDYRLFRNAYRGRDDDVWDLKFIQESQALRDLVSKVTHHAGQDMLLQRREPFRTLLAGDI</sequence>
<reference evidence="5" key="1">
    <citation type="submission" date="2018-05" db="EMBL/GenBank/DDBJ databases">
        <authorList>
            <person name="Lanie J.A."/>
            <person name="Ng W.-L."/>
            <person name="Kazmierczak K.M."/>
            <person name="Andrzejewski T.M."/>
            <person name="Davidsen T.M."/>
            <person name="Wayne K.J."/>
            <person name="Tettelin H."/>
            <person name="Glass J.I."/>
            <person name="Rusch D."/>
            <person name="Podicherti R."/>
            <person name="Tsui H.-C.T."/>
            <person name="Winkler M.E."/>
        </authorList>
    </citation>
    <scope>NUCLEOTIDE SEQUENCE</scope>
</reference>
<feature type="domain" description="Type II/III secretion system secretin-like" evidence="4">
    <location>
        <begin position="30"/>
        <end position="200"/>
    </location>
</feature>